<protein>
    <submittedName>
        <fullName evidence="3">Helix-turn-helix transcriptional regulator</fullName>
    </submittedName>
</protein>
<accession>A0A516GY46</accession>
<dbReference type="InterPro" id="IPR050807">
    <property type="entry name" value="TransReg_Diox_bact_type"/>
</dbReference>
<dbReference type="CDD" id="cd00093">
    <property type="entry name" value="HTH_XRE"/>
    <property type="match status" value="1"/>
</dbReference>
<dbReference type="OrthoDB" id="2986852at2"/>
<dbReference type="PROSITE" id="PS50943">
    <property type="entry name" value="HTH_CROC1"/>
    <property type="match status" value="1"/>
</dbReference>
<sequence length="86" mass="9434">MDARKIVGWNVRRVRVERGLTIEDLAGEAGVDASFIGRLERATVNSSIDTLEKVAEALKVRIVELFVEPLPGAPKPKPMPRGRRAG</sequence>
<dbReference type="GO" id="GO:0003700">
    <property type="term" value="F:DNA-binding transcription factor activity"/>
    <property type="evidence" value="ECO:0007669"/>
    <property type="project" value="TreeGrafter"/>
</dbReference>
<proteinExistence type="predicted"/>
<evidence type="ECO:0000259" key="2">
    <source>
        <dbReference type="PROSITE" id="PS50943"/>
    </source>
</evidence>
<gene>
    <name evidence="3" type="ORF">FNB15_03580</name>
</gene>
<dbReference type="InterPro" id="IPR001387">
    <property type="entry name" value="Cro/C1-type_HTH"/>
</dbReference>
<reference evidence="3 4" key="1">
    <citation type="submission" date="2019-07" db="EMBL/GenBank/DDBJ databases">
        <title>Genome sequencing for Ferrovibrio sp. K5.</title>
        <authorList>
            <person name="Park S.-J."/>
        </authorList>
    </citation>
    <scope>NUCLEOTIDE SEQUENCE [LARGE SCALE GENOMIC DNA]</scope>
    <source>
        <strain evidence="3 4">K5</strain>
    </source>
</reference>
<dbReference type="Gene3D" id="1.10.260.40">
    <property type="entry name" value="lambda repressor-like DNA-binding domains"/>
    <property type="match status" value="1"/>
</dbReference>
<evidence type="ECO:0000256" key="1">
    <source>
        <dbReference type="ARBA" id="ARBA00023125"/>
    </source>
</evidence>
<name>A0A516GY46_9PROT</name>
<dbReference type="GO" id="GO:0003677">
    <property type="term" value="F:DNA binding"/>
    <property type="evidence" value="ECO:0007669"/>
    <property type="project" value="UniProtKB-KW"/>
</dbReference>
<evidence type="ECO:0000313" key="4">
    <source>
        <dbReference type="Proteomes" id="UP000317496"/>
    </source>
</evidence>
<dbReference type="SUPFAM" id="SSF47413">
    <property type="entry name" value="lambda repressor-like DNA-binding domains"/>
    <property type="match status" value="1"/>
</dbReference>
<keyword evidence="4" id="KW-1185">Reference proteome</keyword>
<dbReference type="InterPro" id="IPR010982">
    <property type="entry name" value="Lambda_DNA-bd_dom_sf"/>
</dbReference>
<dbReference type="Pfam" id="PF01381">
    <property type="entry name" value="HTH_3"/>
    <property type="match status" value="1"/>
</dbReference>
<organism evidence="3 4">
    <name type="scientific">Ferrovibrio terrae</name>
    <dbReference type="NCBI Taxonomy" id="2594003"/>
    <lineage>
        <taxon>Bacteria</taxon>
        <taxon>Pseudomonadati</taxon>
        <taxon>Pseudomonadota</taxon>
        <taxon>Alphaproteobacteria</taxon>
        <taxon>Rhodospirillales</taxon>
        <taxon>Rhodospirillaceae</taxon>
        <taxon>Ferrovibrio</taxon>
    </lineage>
</organism>
<evidence type="ECO:0000313" key="3">
    <source>
        <dbReference type="EMBL" id="QDO96415.1"/>
    </source>
</evidence>
<dbReference type="AlphaFoldDB" id="A0A516GY46"/>
<dbReference type="Proteomes" id="UP000317496">
    <property type="component" value="Chromosome"/>
</dbReference>
<dbReference type="PANTHER" id="PTHR46797">
    <property type="entry name" value="HTH-TYPE TRANSCRIPTIONAL REGULATOR"/>
    <property type="match status" value="1"/>
</dbReference>
<dbReference type="EMBL" id="CP041636">
    <property type="protein sequence ID" value="QDO96415.1"/>
    <property type="molecule type" value="Genomic_DNA"/>
</dbReference>
<feature type="domain" description="HTH cro/C1-type" evidence="2">
    <location>
        <begin position="11"/>
        <end position="65"/>
    </location>
</feature>
<dbReference type="SMART" id="SM00530">
    <property type="entry name" value="HTH_XRE"/>
    <property type="match status" value="1"/>
</dbReference>
<dbReference type="RefSeq" id="WP_144067396.1">
    <property type="nucleotide sequence ID" value="NZ_CP041636.1"/>
</dbReference>
<dbReference type="PANTHER" id="PTHR46797:SF1">
    <property type="entry name" value="METHYLPHOSPHONATE SYNTHASE"/>
    <property type="match status" value="1"/>
</dbReference>
<keyword evidence="1" id="KW-0238">DNA-binding</keyword>
<dbReference type="GO" id="GO:0005829">
    <property type="term" value="C:cytosol"/>
    <property type="evidence" value="ECO:0007669"/>
    <property type="project" value="TreeGrafter"/>
</dbReference>
<dbReference type="KEGG" id="fer:FNB15_03580"/>